<accession>A0A427XGL0</accession>
<evidence type="ECO:0000256" key="3">
    <source>
        <dbReference type="ARBA" id="ARBA00022840"/>
    </source>
</evidence>
<dbReference type="OrthoDB" id="6108017at2759"/>
<feature type="region of interest" description="Actin-binding" evidence="8">
    <location>
        <begin position="692"/>
        <end position="714"/>
    </location>
</feature>
<keyword evidence="6 8" id="KW-0505">Motor protein</keyword>
<feature type="region of interest" description="Disordered" evidence="10">
    <location>
        <begin position="1015"/>
        <end position="1062"/>
    </location>
</feature>
<evidence type="ECO:0000256" key="8">
    <source>
        <dbReference type="PROSITE-ProRule" id="PRU00782"/>
    </source>
</evidence>
<dbReference type="EMBL" id="RSCE01000014">
    <property type="protein sequence ID" value="RSH77962.1"/>
    <property type="molecule type" value="Genomic_DNA"/>
</dbReference>
<dbReference type="GO" id="GO:0051015">
    <property type="term" value="F:actin filament binding"/>
    <property type="evidence" value="ECO:0007669"/>
    <property type="project" value="InterPro"/>
</dbReference>
<protein>
    <recommendedName>
        <fullName evidence="15">Myosin type-2 heavy chain 1</fullName>
    </recommendedName>
</protein>
<dbReference type="PROSITE" id="PS50096">
    <property type="entry name" value="IQ"/>
    <property type="match status" value="1"/>
</dbReference>
<gene>
    <name evidence="13" type="ORF">EHS24_003036</name>
</gene>
<feature type="domain" description="Myosin N-terminal SH3-like" evidence="12">
    <location>
        <begin position="25"/>
        <end position="82"/>
    </location>
</feature>
<evidence type="ECO:0008006" key="15">
    <source>
        <dbReference type="Google" id="ProtNLM"/>
    </source>
</evidence>
<evidence type="ECO:0000256" key="2">
    <source>
        <dbReference type="ARBA" id="ARBA00022741"/>
    </source>
</evidence>
<dbReference type="GO" id="GO:0016459">
    <property type="term" value="C:myosin complex"/>
    <property type="evidence" value="ECO:0007669"/>
    <property type="project" value="UniProtKB-KW"/>
</dbReference>
<keyword evidence="2 8" id="KW-0547">Nucleotide-binding</keyword>
<dbReference type="InterPro" id="IPR008989">
    <property type="entry name" value="Myosin_S1_N"/>
</dbReference>
<evidence type="ECO:0000256" key="5">
    <source>
        <dbReference type="ARBA" id="ARBA00023123"/>
    </source>
</evidence>
<dbReference type="Gene3D" id="2.30.30.360">
    <property type="entry name" value="Myosin S1 fragment, N-terminal"/>
    <property type="match status" value="1"/>
</dbReference>
<dbReference type="GO" id="GO:0000146">
    <property type="term" value="F:microfilament motor activity"/>
    <property type="evidence" value="ECO:0007669"/>
    <property type="project" value="TreeGrafter"/>
</dbReference>
<comment type="similarity">
    <text evidence="1 8">Belongs to the TRAFAC class myosin-kinesin ATPase superfamily. Myosin family.</text>
</comment>
<name>A0A427XGL0_9TREE</name>
<dbReference type="CDD" id="cd01377">
    <property type="entry name" value="MYSc_class_II"/>
    <property type="match status" value="1"/>
</dbReference>
<evidence type="ECO:0000256" key="1">
    <source>
        <dbReference type="ARBA" id="ARBA00008314"/>
    </source>
</evidence>
<evidence type="ECO:0000256" key="7">
    <source>
        <dbReference type="ARBA" id="ARBA00023203"/>
    </source>
</evidence>
<dbReference type="GeneID" id="39587579"/>
<dbReference type="Gene3D" id="1.20.5.4820">
    <property type="match status" value="1"/>
</dbReference>
<keyword evidence="3 8" id="KW-0067">ATP-binding</keyword>
<dbReference type="Gene3D" id="3.40.850.10">
    <property type="entry name" value="Kinesin motor domain"/>
    <property type="match status" value="1"/>
</dbReference>
<evidence type="ECO:0000313" key="13">
    <source>
        <dbReference type="EMBL" id="RSH77962.1"/>
    </source>
</evidence>
<dbReference type="InterPro" id="IPR004009">
    <property type="entry name" value="SH3_Myosin"/>
</dbReference>
<dbReference type="Gene3D" id="1.10.10.820">
    <property type="match status" value="1"/>
</dbReference>
<reference evidence="13 14" key="1">
    <citation type="submission" date="2018-11" db="EMBL/GenBank/DDBJ databases">
        <title>Genome sequence of Apiotrichum porosum DSM 27194.</title>
        <authorList>
            <person name="Aliyu H."/>
            <person name="Gorte O."/>
            <person name="Ochsenreither K."/>
        </authorList>
    </citation>
    <scope>NUCLEOTIDE SEQUENCE [LARGE SCALE GENOMIC DNA]</scope>
    <source>
        <strain evidence="13 14">DSM 27194</strain>
    </source>
</reference>
<feature type="coiled-coil region" evidence="9">
    <location>
        <begin position="1423"/>
        <end position="1514"/>
    </location>
</feature>
<feature type="domain" description="Myosin motor" evidence="11">
    <location>
        <begin position="86"/>
        <end position="814"/>
    </location>
</feature>
<dbReference type="InterPro" id="IPR036961">
    <property type="entry name" value="Kinesin_motor_dom_sf"/>
</dbReference>
<comment type="caution">
    <text evidence="13">The sequence shown here is derived from an EMBL/GenBank/DDBJ whole genome shotgun (WGS) entry which is preliminary data.</text>
</comment>
<dbReference type="PROSITE" id="PS51456">
    <property type="entry name" value="MYOSIN_MOTOR"/>
    <property type="match status" value="1"/>
</dbReference>
<evidence type="ECO:0000259" key="11">
    <source>
        <dbReference type="PROSITE" id="PS51456"/>
    </source>
</evidence>
<keyword evidence="14" id="KW-1185">Reference proteome</keyword>
<keyword evidence="5 8" id="KW-0518">Myosin</keyword>
<evidence type="ECO:0000256" key="6">
    <source>
        <dbReference type="ARBA" id="ARBA00023175"/>
    </source>
</evidence>
<dbReference type="Gene3D" id="1.20.58.530">
    <property type="match status" value="1"/>
</dbReference>
<dbReference type="STRING" id="105984.A0A427XGL0"/>
<dbReference type="SMART" id="SM00242">
    <property type="entry name" value="MYSc"/>
    <property type="match status" value="1"/>
</dbReference>
<dbReference type="InterPro" id="IPR027417">
    <property type="entry name" value="P-loop_NTPase"/>
</dbReference>
<keyword evidence="7 8" id="KW-0009">Actin-binding</keyword>
<dbReference type="Gene3D" id="1.10.287.1490">
    <property type="match status" value="1"/>
</dbReference>
<dbReference type="SUPFAM" id="SSF57997">
    <property type="entry name" value="Tropomyosin"/>
    <property type="match status" value="1"/>
</dbReference>
<evidence type="ECO:0000259" key="12">
    <source>
        <dbReference type="PROSITE" id="PS51844"/>
    </source>
</evidence>
<dbReference type="GO" id="GO:0005524">
    <property type="term" value="F:ATP binding"/>
    <property type="evidence" value="ECO:0007669"/>
    <property type="project" value="UniProtKB-UniRule"/>
</dbReference>
<dbReference type="RefSeq" id="XP_028473109.1">
    <property type="nucleotide sequence ID" value="XM_028618742.1"/>
</dbReference>
<dbReference type="PRINTS" id="PR00193">
    <property type="entry name" value="MYOSINHEAVY"/>
</dbReference>
<dbReference type="InterPro" id="IPR001609">
    <property type="entry name" value="Myosin_head_motor_dom-like"/>
</dbReference>
<dbReference type="Proteomes" id="UP000279236">
    <property type="component" value="Unassembled WGS sequence"/>
</dbReference>
<keyword evidence="4 9" id="KW-0175">Coiled coil</keyword>
<evidence type="ECO:0000256" key="4">
    <source>
        <dbReference type="ARBA" id="ARBA00023054"/>
    </source>
</evidence>
<dbReference type="FunFam" id="1.20.5.4820:FF:000002">
    <property type="entry name" value="Myosin heavy chain 10"/>
    <property type="match status" value="1"/>
</dbReference>
<dbReference type="GO" id="GO:0016020">
    <property type="term" value="C:membrane"/>
    <property type="evidence" value="ECO:0007669"/>
    <property type="project" value="TreeGrafter"/>
</dbReference>
<dbReference type="FunFam" id="1.10.10.820:FF:000001">
    <property type="entry name" value="Myosin heavy chain"/>
    <property type="match status" value="1"/>
</dbReference>
<feature type="region of interest" description="Disordered" evidence="10">
    <location>
        <begin position="1609"/>
        <end position="1643"/>
    </location>
</feature>
<proteinExistence type="inferred from homology"/>
<dbReference type="Gene3D" id="1.20.120.720">
    <property type="entry name" value="Myosin VI head, motor domain, U50 subdomain"/>
    <property type="match status" value="1"/>
</dbReference>
<evidence type="ECO:0000256" key="10">
    <source>
        <dbReference type="SAM" id="MobiDB-lite"/>
    </source>
</evidence>
<dbReference type="Pfam" id="PF00063">
    <property type="entry name" value="Myosin_head"/>
    <property type="match status" value="1"/>
</dbReference>
<dbReference type="PANTHER" id="PTHR13140:SF857">
    <property type="entry name" value="MYOSIN-11"/>
    <property type="match status" value="1"/>
</dbReference>
<dbReference type="Gene3D" id="1.20.5.340">
    <property type="match status" value="1"/>
</dbReference>
<dbReference type="PANTHER" id="PTHR13140">
    <property type="entry name" value="MYOSIN"/>
    <property type="match status" value="1"/>
</dbReference>
<dbReference type="SUPFAM" id="SSF52540">
    <property type="entry name" value="P-loop containing nucleoside triphosphate hydrolases"/>
    <property type="match status" value="1"/>
</dbReference>
<evidence type="ECO:0000313" key="14">
    <source>
        <dbReference type="Proteomes" id="UP000279236"/>
    </source>
</evidence>
<organism evidence="13 14">
    <name type="scientific">Apiotrichum porosum</name>
    <dbReference type="NCBI Taxonomy" id="105984"/>
    <lineage>
        <taxon>Eukaryota</taxon>
        <taxon>Fungi</taxon>
        <taxon>Dikarya</taxon>
        <taxon>Basidiomycota</taxon>
        <taxon>Agaricomycotina</taxon>
        <taxon>Tremellomycetes</taxon>
        <taxon>Trichosporonales</taxon>
        <taxon>Trichosporonaceae</taxon>
        <taxon>Apiotrichum</taxon>
    </lineage>
</organism>
<feature type="binding site" evidence="8">
    <location>
        <begin position="179"/>
        <end position="186"/>
    </location>
    <ligand>
        <name>ATP</name>
        <dbReference type="ChEBI" id="CHEBI:30616"/>
    </ligand>
</feature>
<dbReference type="PROSITE" id="PS51844">
    <property type="entry name" value="SH3_LIKE"/>
    <property type="match status" value="1"/>
</dbReference>
<dbReference type="GO" id="GO:0007015">
    <property type="term" value="P:actin filament organization"/>
    <property type="evidence" value="ECO:0007669"/>
    <property type="project" value="TreeGrafter"/>
</dbReference>
<feature type="compositionally biased region" description="Low complexity" evidence="10">
    <location>
        <begin position="1620"/>
        <end position="1633"/>
    </location>
</feature>
<evidence type="ECO:0000256" key="9">
    <source>
        <dbReference type="SAM" id="Coils"/>
    </source>
</evidence>
<dbReference type="GO" id="GO:0005737">
    <property type="term" value="C:cytoplasm"/>
    <property type="evidence" value="ECO:0007669"/>
    <property type="project" value="TreeGrafter"/>
</dbReference>
<sequence>MDPSKLLTKTSKDSAVDAAAQAEFSEKKRVWIPDTVEGFLPGWIKTEPAQRSTGPDATAEVVITTTNEMRTVPVDTLSPMNPPQFDNVEDIAELTHLNEASVVNDLRQRYGSGSIYTYSGLFLISLNPYRPLPIYTPKIISQYRTKRREENAPHIFAIAERAWQQIGEERESQSILITGESGAGKTENTKKVIQYLAAIASASDPSTSTASAPITGLPRSSSYKGRDAEEIDLASLATQDAELGLLERQILQANPILEAFGNAQTMRNNNSSRFGKFVRIFFSPAGAIAGANIDWYLLEKSRVTARASGERSFHVFYQLLKGAKEAGLSEPLLIEGGPEDYNVLNKTRQQIDGVDDLSEWRLLKEALGVVGFTKDEQFELFRVVATILHIGNIVLVGGSADQCFMPPESQPTAEKVCHLLGIPVKDFMKSVLSPKVRAGREWVTHARSKKQAEDELAALSKFMFEKTFGWMVDRINKALDRPSTKSLSIGVLDIAGFEIFEENSYEQMLINFTNEKLQQFFNFHMFTLEQEEYTREGIKWDYVNFGLDLQPTIDLIEATQPVGILSLLDEECIMPKATDVTFTDKVQGIWEPPKGSNRQVHAGSAKFRATRFSRGFVIKHYAGDVEYVTEGWLQKNKDPINDAVARLLSASSVPKIKIMFADYAEDVNAPVGGKRIKRGAFRTVGQRHKEQLGQLMTQLAATQPHFVRCIVPNSEKKPGKVNVNLVLDQLRCNGVIEGIRIARLGFPNRLSFAEFRQRYEVLAPGVIPQGYMDGRKAAGLIAEALELDSEFYAIGATKIFFKAGILAELEERRDSLLTDIFRRFQAAARMHICRRRINKLINRAQAVRTIQRNARAYNELRDWPWWSLYVKVRPLLAATRSDNELARKAAELAIAKERAERDEKEKKRLEELRATLLAEKEKVEKDLLSERDLALEKEQLLTRSKEAESTLQERVTELEAELERLEAARDEAAATAEGHRDNLAKLQHKHDQLAEQVRMFEKDNAAWREREADLLRQSKDKSATHSKLENEKMELSRQLDDFRRDMTKKEEQTRRSKEKKDGEVVDLQKLIQEEKKKSNTQVASLTKDLRRRESELSDLKEMIKAHETTITAKQMVIAELETKGSASIKANEAVQAEKARLQSKIDGLTADITARNKELQQSTAEGTKLQQSLDELRKTLDAKTSEDIKRREVEKNRDDEMTNLRKKVENLQASSEKQRESAVQLANKLRVDIDALRSRHSSAEKDLATANQTLKAKASEVVKLEAAAADADKSRKQVQAEHDSIVNQLKTTERKLQDMTATCEGLNRQVAENEERFADLEDALLPLEQEREVLRKRLEQTTKQLSDEIATRQRMERDILDAKEQLACYRNDMQELERELASAAGDIKARDDEVALLRSRENKTIVEHVHVLESAKKMTDRQLAEQVAENKRLNQILKSLETHRHRLQGDLDDLQRSHDLLKKTKGKEARTARASLSTEDKTAIMALEDERKARMAAEAKVASLERDLQDHRRRMSTAVLSPKRTVSGSSDGKLIRAMDEITRLQKAQDKLLTENERLAAELGAGQRGLTRGGPTIKGQTSRAELLRGLQQSHEALGRDMTDQLRRLDTAPLTPSRRHNSGSLSISGGIPSNLTGSPTSPEGKRISKLEMEIQGLRQKIEQDKDEKEFMFERLQELQGGDKAKPPFPYEQAMFSHFRLKAKNLRRDLDHWLAMEDLNATNGNGTLSPHSTGGSNVPFAEDVQKLSKLLSQLDPETSPLPMRAP</sequence>
<feature type="coiled-coil region" evidence="9">
    <location>
        <begin position="1645"/>
        <end position="1672"/>
    </location>
</feature>